<organism evidence="1 2">
    <name type="scientific">Halorientalis regularis</name>
    <dbReference type="NCBI Taxonomy" id="660518"/>
    <lineage>
        <taxon>Archaea</taxon>
        <taxon>Methanobacteriati</taxon>
        <taxon>Methanobacteriota</taxon>
        <taxon>Stenosarchaea group</taxon>
        <taxon>Halobacteria</taxon>
        <taxon>Halobacteriales</taxon>
        <taxon>Haloarculaceae</taxon>
        <taxon>Halorientalis</taxon>
    </lineage>
</organism>
<dbReference type="EMBL" id="FNBK01000001">
    <property type="protein sequence ID" value="SDE81091.1"/>
    <property type="molecule type" value="Genomic_DNA"/>
</dbReference>
<dbReference type="OrthoDB" id="317711at2157"/>
<name>A0A1G7FYX8_9EURY</name>
<accession>A0A1G7FYX8</accession>
<evidence type="ECO:0000313" key="2">
    <source>
        <dbReference type="Proteomes" id="UP000199076"/>
    </source>
</evidence>
<evidence type="ECO:0000313" key="1">
    <source>
        <dbReference type="EMBL" id="SDE81091.1"/>
    </source>
</evidence>
<dbReference type="AlphaFoldDB" id="A0A1G7FYX8"/>
<proteinExistence type="predicted"/>
<dbReference type="RefSeq" id="WP_092687305.1">
    <property type="nucleotide sequence ID" value="NZ_FNBK01000001.1"/>
</dbReference>
<dbReference type="Pfam" id="PF19102">
    <property type="entry name" value="DUF5789"/>
    <property type="match status" value="1"/>
</dbReference>
<gene>
    <name evidence="1" type="ORF">SAMN05216218_101417</name>
</gene>
<protein>
    <submittedName>
        <fullName evidence="1">Uncharacterized protein</fullName>
    </submittedName>
</protein>
<dbReference type="InterPro" id="IPR043899">
    <property type="entry name" value="DUF5789"/>
</dbReference>
<dbReference type="Proteomes" id="UP000199076">
    <property type="component" value="Unassembled WGS sequence"/>
</dbReference>
<sequence>MGVRPPQQDDDEPDAIEFGIAALDARLSEAGVAFPADKDSIVATLGDRKIPYNATGNTVTVEEAIDRSGKEYFETEQEFLNALHPVFEEMRESASSSVLMQLRALVPF</sequence>
<reference evidence="2" key="1">
    <citation type="submission" date="2016-10" db="EMBL/GenBank/DDBJ databases">
        <authorList>
            <person name="Varghese N."/>
            <person name="Submissions S."/>
        </authorList>
    </citation>
    <scope>NUCLEOTIDE SEQUENCE [LARGE SCALE GENOMIC DNA]</scope>
    <source>
        <strain evidence="2">IBRC-M 10760</strain>
    </source>
</reference>
<keyword evidence="2" id="KW-1185">Reference proteome</keyword>